<proteinExistence type="predicted"/>
<dbReference type="InParanoid" id="K3Y8A7"/>
<sequence>MACHHHDMVRMRSYPRVTKITLAQITDSQRGHGGGLLLLLLAEERRVGVGVAAVEAGVLLEPLLAQHLPGPGHHLPVAHRRRVRRQHGLHRAAERAARLAAPLPRRLVVVVVPRHVRGRLVRLAPAQQDPAVGARRAVVVARVVELVAGVSAEEREEVVSDVVGRAETRGAGEVADDGGVREEAGAGRSSWWCRAVNGESAAVARVGHHGEGRALRHTVHELPEIHVRDEVEVAGHDGLVVAVAVAARDERAVAAVVEEEHVPGRRAGHHLGQRALDVGAGGEHGGRRGAAAAVVVGEEGDVAGREAEAGNEGVAHDENVVDAAPELVRRAGVVAADQGSQHLLLPLHRWQPATVSG</sequence>
<dbReference type="eggNOG" id="ENOG502R4PE">
    <property type="taxonomic scope" value="Eukaryota"/>
</dbReference>
<name>K3Y8A7_SETIT</name>
<dbReference type="Proteomes" id="UP000004995">
    <property type="component" value="Unassembled WGS sequence"/>
</dbReference>
<organism evidence="1 2">
    <name type="scientific">Setaria italica</name>
    <name type="common">Foxtail millet</name>
    <name type="synonym">Panicum italicum</name>
    <dbReference type="NCBI Taxonomy" id="4555"/>
    <lineage>
        <taxon>Eukaryota</taxon>
        <taxon>Viridiplantae</taxon>
        <taxon>Streptophyta</taxon>
        <taxon>Embryophyta</taxon>
        <taxon>Tracheophyta</taxon>
        <taxon>Spermatophyta</taxon>
        <taxon>Magnoliopsida</taxon>
        <taxon>Liliopsida</taxon>
        <taxon>Poales</taxon>
        <taxon>Poaceae</taxon>
        <taxon>PACMAD clade</taxon>
        <taxon>Panicoideae</taxon>
        <taxon>Panicodae</taxon>
        <taxon>Paniceae</taxon>
        <taxon>Cenchrinae</taxon>
        <taxon>Setaria</taxon>
    </lineage>
</organism>
<protein>
    <submittedName>
        <fullName evidence="1">Uncharacterized protein</fullName>
    </submittedName>
</protein>
<evidence type="ECO:0000313" key="2">
    <source>
        <dbReference type="Proteomes" id="UP000004995"/>
    </source>
</evidence>
<keyword evidence="2" id="KW-1185">Reference proteome</keyword>
<dbReference type="PROSITE" id="PS50890">
    <property type="entry name" value="PUA"/>
    <property type="match status" value="1"/>
</dbReference>
<evidence type="ECO:0000313" key="1">
    <source>
        <dbReference type="EnsemblPlants" id="KQK99779"/>
    </source>
</evidence>
<dbReference type="FunCoup" id="K3Y8A7">
    <property type="interactions" value="235"/>
</dbReference>
<dbReference type="AlphaFoldDB" id="K3Y8A7"/>
<reference evidence="1" key="2">
    <citation type="submission" date="2018-08" db="UniProtKB">
        <authorList>
            <consortium name="EnsemblPlants"/>
        </authorList>
    </citation>
    <scope>IDENTIFICATION</scope>
    <source>
        <strain evidence="1">Yugu1</strain>
    </source>
</reference>
<dbReference type="HOGENOM" id="CLU_777077_0_0_1"/>
<dbReference type="Gramene" id="KQK99779">
    <property type="protein sequence ID" value="KQK99779"/>
    <property type="gene ID" value="SETIT_010448mg"/>
</dbReference>
<reference evidence="2" key="1">
    <citation type="journal article" date="2012" name="Nat. Biotechnol.">
        <title>Reference genome sequence of the model plant Setaria.</title>
        <authorList>
            <person name="Bennetzen J.L."/>
            <person name="Schmutz J."/>
            <person name="Wang H."/>
            <person name="Percifield R."/>
            <person name="Hawkins J."/>
            <person name="Pontaroli A.C."/>
            <person name="Estep M."/>
            <person name="Feng L."/>
            <person name="Vaughn J.N."/>
            <person name="Grimwood J."/>
            <person name="Jenkins J."/>
            <person name="Barry K."/>
            <person name="Lindquist E."/>
            <person name="Hellsten U."/>
            <person name="Deshpande S."/>
            <person name="Wang X."/>
            <person name="Wu X."/>
            <person name="Mitros T."/>
            <person name="Triplett J."/>
            <person name="Yang X."/>
            <person name="Ye C.Y."/>
            <person name="Mauro-Herrera M."/>
            <person name="Wang L."/>
            <person name="Li P."/>
            <person name="Sharma M."/>
            <person name="Sharma R."/>
            <person name="Ronald P.C."/>
            <person name="Panaud O."/>
            <person name="Kellogg E.A."/>
            <person name="Brutnell T.P."/>
            <person name="Doust A.N."/>
            <person name="Tuskan G.A."/>
            <person name="Rokhsar D."/>
            <person name="Devos K.M."/>
        </authorList>
    </citation>
    <scope>NUCLEOTIDE SEQUENCE [LARGE SCALE GENOMIC DNA]</scope>
    <source>
        <strain evidence="2">cv. Yugu1</strain>
    </source>
</reference>
<dbReference type="EnsemblPlants" id="KQK99779">
    <property type="protein sequence ID" value="KQK99779"/>
    <property type="gene ID" value="SETIT_010448mg"/>
</dbReference>
<dbReference type="EMBL" id="AGNK02004572">
    <property type="status" value="NOT_ANNOTATED_CDS"/>
    <property type="molecule type" value="Genomic_DNA"/>
</dbReference>
<accession>K3Y8A7</accession>